<protein>
    <recommendedName>
        <fullName evidence="3">Lipoprotein</fullName>
    </recommendedName>
</protein>
<dbReference type="AlphaFoldDB" id="A0A0G4K8Y7"/>
<dbReference type="RefSeq" id="WP_048595040.1">
    <property type="nucleotide sequence ID" value="NZ_CVLB01000001.1"/>
</dbReference>
<evidence type="ECO:0000313" key="1">
    <source>
        <dbReference type="EMBL" id="CRF34105.1"/>
    </source>
</evidence>
<dbReference type="EMBL" id="CVLB01000001">
    <property type="protein sequence ID" value="CRF34105.1"/>
    <property type="molecule type" value="Genomic_DNA"/>
</dbReference>
<proteinExistence type="predicted"/>
<organism evidence="1 2">
    <name type="scientific">Brachyspira suanatina</name>
    <dbReference type="NCBI Taxonomy" id="381802"/>
    <lineage>
        <taxon>Bacteria</taxon>
        <taxon>Pseudomonadati</taxon>
        <taxon>Spirochaetota</taxon>
        <taxon>Spirochaetia</taxon>
        <taxon>Brachyspirales</taxon>
        <taxon>Brachyspiraceae</taxon>
        <taxon>Brachyspira</taxon>
    </lineage>
</organism>
<name>A0A0G4K8Y7_9SPIR</name>
<evidence type="ECO:0000313" key="2">
    <source>
        <dbReference type="Proteomes" id="UP000043763"/>
    </source>
</evidence>
<dbReference type="OrthoDB" id="307504at2"/>
<gene>
    <name evidence="1" type="ORF">BRSU_1880</name>
</gene>
<dbReference type="Proteomes" id="UP000043763">
    <property type="component" value="Unassembled WGS sequence"/>
</dbReference>
<reference evidence="2" key="1">
    <citation type="submission" date="2015-04" db="EMBL/GenBank/DDBJ databases">
        <authorList>
            <person name="Mushtaq Mamoona"/>
        </authorList>
    </citation>
    <scope>NUCLEOTIDE SEQUENCE [LARGE SCALE GENOMIC DNA]</scope>
    <source>
        <strain evidence="2">AN4859/03</strain>
    </source>
</reference>
<evidence type="ECO:0008006" key="3">
    <source>
        <dbReference type="Google" id="ProtNLM"/>
    </source>
</evidence>
<keyword evidence="2" id="KW-1185">Reference proteome</keyword>
<dbReference type="PROSITE" id="PS51257">
    <property type="entry name" value="PROKAR_LIPOPROTEIN"/>
    <property type="match status" value="1"/>
</dbReference>
<sequence>MKKILILFIIMISFISIISCNNKEKKQANNSQQNTQKIIKTGEWDINPKQINSIDENIKTIFDNTVKNLLGVKRELMLYLGNQTVNGVNYAFICRSEITYPSASPYYEIIICNVSPSNEISIVKLEKIIESSQSSVGGIVCTSSDEAKINISNSKEANDIIKIFKNAVKDIKDTKYTQELYIANQVVKGINYYFIANAELNDGTHSIKLVTINNFMESSEVIEVKNIL</sequence>
<accession>A0A0G4K8Y7</accession>